<proteinExistence type="predicted"/>
<keyword evidence="4 6" id="KW-1133">Transmembrane helix</keyword>
<evidence type="ECO:0000256" key="5">
    <source>
        <dbReference type="ARBA" id="ARBA00023136"/>
    </source>
</evidence>
<evidence type="ECO:0000256" key="2">
    <source>
        <dbReference type="ARBA" id="ARBA00022475"/>
    </source>
</evidence>
<evidence type="ECO:0000256" key="6">
    <source>
        <dbReference type="SAM" id="Phobius"/>
    </source>
</evidence>
<evidence type="ECO:0000256" key="3">
    <source>
        <dbReference type="ARBA" id="ARBA00022692"/>
    </source>
</evidence>
<name>A9IT29_BORPD</name>
<dbReference type="Pfam" id="PF01810">
    <property type="entry name" value="LysE"/>
    <property type="match status" value="1"/>
</dbReference>
<evidence type="ECO:0000313" key="8">
    <source>
        <dbReference type="Proteomes" id="UP000001225"/>
    </source>
</evidence>
<keyword evidence="8" id="KW-1185">Reference proteome</keyword>
<dbReference type="InterPro" id="IPR001123">
    <property type="entry name" value="LeuE-type"/>
</dbReference>
<dbReference type="GO" id="GO:0005886">
    <property type="term" value="C:plasma membrane"/>
    <property type="evidence" value="ECO:0007669"/>
    <property type="project" value="UniProtKB-SubCell"/>
</dbReference>
<dbReference type="AlphaFoldDB" id="A9IT29"/>
<accession>A9IT29</accession>
<dbReference type="KEGG" id="bpt:Bpet3033"/>
<dbReference type="PANTHER" id="PTHR30086">
    <property type="entry name" value="ARGININE EXPORTER PROTEIN ARGO"/>
    <property type="match status" value="1"/>
</dbReference>
<reference evidence="7 8" key="1">
    <citation type="journal article" date="2008" name="BMC Genomics">
        <title>The missing link: Bordetella petrii is endowed with both the metabolic versatility of environmental bacteria and virulence traits of pathogenic Bordetellae.</title>
        <authorList>
            <person name="Gross R."/>
            <person name="Guzman C.A."/>
            <person name="Sebaihia M."/>
            <person name="Martins Dos Santos V.A."/>
            <person name="Pieper D.H."/>
            <person name="Koebnik R."/>
            <person name="Lechner M."/>
            <person name="Bartels D."/>
            <person name="Buhrmester J."/>
            <person name="Choudhuri J.V."/>
            <person name="Ebensen T."/>
            <person name="Gaigalat L."/>
            <person name="Herrmann S."/>
            <person name="Khachane A.N."/>
            <person name="Larisch C."/>
            <person name="Link S."/>
            <person name="Linke B."/>
            <person name="Meyer F."/>
            <person name="Mormann S."/>
            <person name="Nakunst D."/>
            <person name="Rueckert C."/>
            <person name="Schneiker-Bekel S."/>
            <person name="Schulze K."/>
            <person name="Vorhoelter F.J."/>
            <person name="Yevsa T."/>
            <person name="Engle J.T."/>
            <person name="Goldman W.E."/>
            <person name="Puehler A."/>
            <person name="Goebel U.B."/>
            <person name="Goesmann A."/>
            <person name="Bloecker H."/>
            <person name="Kaiser O."/>
            <person name="Martinez-Arias R."/>
        </authorList>
    </citation>
    <scope>NUCLEOTIDE SEQUENCE [LARGE SCALE GENOMIC DNA]</scope>
    <source>
        <strain evidence="8">ATCC BAA-461 / DSM 12804 / CCUG 43448 / CIP 107267 / Se-1111R</strain>
    </source>
</reference>
<sequence>MTPTAALLAFCVAAGILTLTPGLDTALVLRTSAVEGGRRALLAGLGICAGCLAWGVVVALGLGSLLAASQMAYDILRICGAV</sequence>
<dbReference type="Proteomes" id="UP000001225">
    <property type="component" value="Chromosome"/>
</dbReference>
<evidence type="ECO:0008006" key="9">
    <source>
        <dbReference type="Google" id="ProtNLM"/>
    </source>
</evidence>
<comment type="subcellular location">
    <subcellularLocation>
        <location evidence="1">Cell membrane</location>
        <topology evidence="1">Multi-pass membrane protein</topology>
    </subcellularLocation>
</comment>
<dbReference type="eggNOG" id="COG1280">
    <property type="taxonomic scope" value="Bacteria"/>
</dbReference>
<evidence type="ECO:0000256" key="4">
    <source>
        <dbReference type="ARBA" id="ARBA00022989"/>
    </source>
</evidence>
<keyword evidence="5 6" id="KW-0472">Membrane</keyword>
<gene>
    <name evidence="7" type="ordered locus">Bpet3033</name>
</gene>
<feature type="transmembrane region" description="Helical" evidence="6">
    <location>
        <begin position="42"/>
        <end position="68"/>
    </location>
</feature>
<keyword evidence="2" id="KW-1003">Cell membrane</keyword>
<keyword evidence="3 6" id="KW-0812">Transmembrane</keyword>
<dbReference type="STRING" id="94624.Bpet3033"/>
<evidence type="ECO:0000256" key="1">
    <source>
        <dbReference type="ARBA" id="ARBA00004651"/>
    </source>
</evidence>
<dbReference type="PANTHER" id="PTHR30086:SF20">
    <property type="entry name" value="ARGININE EXPORTER PROTEIN ARGO-RELATED"/>
    <property type="match status" value="1"/>
</dbReference>
<protein>
    <recommendedName>
        <fullName evidence="9">LysE-family efflux protein</fullName>
    </recommendedName>
</protein>
<dbReference type="GO" id="GO:0015171">
    <property type="term" value="F:amino acid transmembrane transporter activity"/>
    <property type="evidence" value="ECO:0007669"/>
    <property type="project" value="TreeGrafter"/>
</dbReference>
<dbReference type="EMBL" id="AM902716">
    <property type="protein sequence ID" value="CAP43375.1"/>
    <property type="molecule type" value="Genomic_DNA"/>
</dbReference>
<evidence type="ECO:0000313" key="7">
    <source>
        <dbReference type="EMBL" id="CAP43375.1"/>
    </source>
</evidence>
<organism evidence="7 8">
    <name type="scientific">Bordetella petrii (strain ATCC BAA-461 / DSM 12804 / CCUG 43448 / CIP 107267 / Se-1111R)</name>
    <dbReference type="NCBI Taxonomy" id="340100"/>
    <lineage>
        <taxon>Bacteria</taxon>
        <taxon>Pseudomonadati</taxon>
        <taxon>Pseudomonadota</taxon>
        <taxon>Betaproteobacteria</taxon>
        <taxon>Burkholderiales</taxon>
        <taxon>Alcaligenaceae</taxon>
        <taxon>Bordetella</taxon>
    </lineage>
</organism>